<dbReference type="GO" id="GO:0005516">
    <property type="term" value="F:calmodulin binding"/>
    <property type="evidence" value="ECO:0007669"/>
    <property type="project" value="InterPro"/>
</dbReference>
<dbReference type="GO" id="GO:0080142">
    <property type="term" value="P:regulation of salicylic acid biosynthetic process"/>
    <property type="evidence" value="ECO:0007669"/>
    <property type="project" value="TreeGrafter"/>
</dbReference>
<dbReference type="InterPro" id="IPR046831">
    <property type="entry name" value="Calmodulin_bind_N"/>
</dbReference>
<dbReference type="GO" id="GO:0003700">
    <property type="term" value="F:DNA-binding transcription factor activity"/>
    <property type="evidence" value="ECO:0007669"/>
    <property type="project" value="TreeGrafter"/>
</dbReference>
<organism evidence="3 4">
    <name type="scientific">Cucurbita argyrosperma subsp. sororia</name>
    <dbReference type="NCBI Taxonomy" id="37648"/>
    <lineage>
        <taxon>Eukaryota</taxon>
        <taxon>Viridiplantae</taxon>
        <taxon>Streptophyta</taxon>
        <taxon>Embryophyta</taxon>
        <taxon>Tracheophyta</taxon>
        <taxon>Spermatophyta</taxon>
        <taxon>Magnoliopsida</taxon>
        <taxon>eudicotyledons</taxon>
        <taxon>Gunneridae</taxon>
        <taxon>Pentapetalae</taxon>
        <taxon>rosids</taxon>
        <taxon>fabids</taxon>
        <taxon>Cucurbitales</taxon>
        <taxon>Cucurbitaceae</taxon>
        <taxon>Cucurbiteae</taxon>
        <taxon>Cucurbita</taxon>
    </lineage>
</organism>
<feature type="non-terminal residue" evidence="3">
    <location>
        <position position="1"/>
    </location>
</feature>
<proteinExistence type="predicted"/>
<dbReference type="InterPro" id="IPR046830">
    <property type="entry name" value="Calmod_bind_M"/>
</dbReference>
<feature type="domain" description="Calmodulin binding protein central" evidence="2">
    <location>
        <begin position="393"/>
        <end position="450"/>
    </location>
</feature>
<evidence type="ECO:0000259" key="1">
    <source>
        <dbReference type="Pfam" id="PF07887"/>
    </source>
</evidence>
<evidence type="ECO:0000313" key="3">
    <source>
        <dbReference type="EMBL" id="KAG6590482.1"/>
    </source>
</evidence>
<evidence type="ECO:0000259" key="2">
    <source>
        <dbReference type="Pfam" id="PF20451"/>
    </source>
</evidence>
<comment type="caution">
    <text evidence="3">The sequence shown here is derived from an EMBL/GenBank/DDBJ whole genome shotgun (WGS) entry which is preliminary data.</text>
</comment>
<dbReference type="GO" id="GO:0005634">
    <property type="term" value="C:nucleus"/>
    <property type="evidence" value="ECO:0007669"/>
    <property type="project" value="TreeGrafter"/>
</dbReference>
<dbReference type="PANTHER" id="PTHR31713:SF43">
    <property type="entry name" value="CALMODULIN-BINDING PROTEIN 60 G"/>
    <property type="match status" value="1"/>
</dbReference>
<keyword evidence="4" id="KW-1185">Reference proteome</keyword>
<feature type="domain" description="Calmodulin binding protein-like N-terminal" evidence="1">
    <location>
        <begin position="4"/>
        <end position="157"/>
    </location>
</feature>
<feature type="domain" description="Calmodulin binding protein-like N-terminal" evidence="1">
    <location>
        <begin position="224"/>
        <end position="379"/>
    </location>
</feature>
<dbReference type="PANTHER" id="PTHR31713">
    <property type="entry name" value="OS02G0177800 PROTEIN"/>
    <property type="match status" value="1"/>
</dbReference>
<dbReference type="EMBL" id="JAGKQH010000010">
    <property type="protein sequence ID" value="KAG6590482.1"/>
    <property type="molecule type" value="Genomic_DNA"/>
</dbReference>
<dbReference type="Pfam" id="PF07887">
    <property type="entry name" value="Calmodulin_bind"/>
    <property type="match status" value="2"/>
</dbReference>
<accession>A0AAV6N415</accession>
<name>A0AAV6N415_9ROSI</name>
<dbReference type="Pfam" id="PF20451">
    <property type="entry name" value="Calmod_bind_M"/>
    <property type="match status" value="1"/>
</dbReference>
<reference evidence="3 4" key="1">
    <citation type="journal article" date="2021" name="Hortic Res">
        <title>The domestication of Cucurbita argyrosperma as revealed by the genome of its wild relative.</title>
        <authorList>
            <person name="Barrera-Redondo J."/>
            <person name="Sanchez-de la Vega G."/>
            <person name="Aguirre-Liguori J.A."/>
            <person name="Castellanos-Morales G."/>
            <person name="Gutierrez-Guerrero Y.T."/>
            <person name="Aguirre-Dugua X."/>
            <person name="Aguirre-Planter E."/>
            <person name="Tenaillon M.I."/>
            <person name="Lira-Saade R."/>
            <person name="Eguiarte L.E."/>
        </authorList>
    </citation>
    <scope>NUCLEOTIDE SEQUENCE [LARGE SCALE GENOMIC DNA]</scope>
    <source>
        <strain evidence="3">JBR-2021</strain>
    </source>
</reference>
<dbReference type="InterPro" id="IPR012416">
    <property type="entry name" value="CBP60"/>
</dbReference>
<protein>
    <submittedName>
        <fullName evidence="3">Calmodulin-binding protein 60 G</fullName>
    </submittedName>
</protein>
<dbReference type="Proteomes" id="UP000685013">
    <property type="component" value="Chromosome 10"/>
</dbReference>
<dbReference type="GO" id="GO:0043565">
    <property type="term" value="F:sequence-specific DNA binding"/>
    <property type="evidence" value="ECO:0007669"/>
    <property type="project" value="TreeGrafter"/>
</dbReference>
<evidence type="ECO:0000313" key="4">
    <source>
        <dbReference type="Proteomes" id="UP000685013"/>
    </source>
</evidence>
<dbReference type="AlphaFoldDB" id="A0AAV6N415"/>
<sequence length="490" mass="55769">MVKLKLCFLNKLPSTIFTSNNIESDNGERLQIALMDVTDDYNHKIVGAAHPLSSLLVEVVVLNGEFDGERTQWSVQDFEKGIVTPRPGGGPYLKINDERIRLKNGLFSINNSFNVNSKRTRTGRFRLGVKVIDDEILGNNSYPRIIEAVSNSFRVRERKRQRIVADFSSPNTLARFETFIRPVVHEEVETKVVANNPRQSCSLRTSQHEAEFAVGGGGSKMVKLKLCFLNKLLPTIFTTNDIESDNGERLQIALMDVTDDYNHKIVGAAHPLSSLLVEVVVLDGEFDGERAHWSVEDFERGIVTPRLGGRPYLDGNDKRIRLKNGVLWINNLSFIINSKRTRTGSFRLGVKVIDDEILGNNNYPRIIEAVSNSFKVMEHRSKGNNKHPPLRGEDEVWRLKGISKTGQYYERLSSEGIRTVESFVKAYKRDPRYLRKLLGDRVPDKTWKTIEFQVIEFHAEAMRGAEVADQNQTFLDELEDDCSQMLSWNK</sequence>
<gene>
    <name evidence="3" type="primary">CBP60G</name>
    <name evidence="3" type="ORF">SDJN03_15905</name>
</gene>